<dbReference type="GO" id="GO:0005634">
    <property type="term" value="C:nucleus"/>
    <property type="evidence" value="ECO:0007669"/>
    <property type="project" value="UniProtKB-SubCell"/>
</dbReference>
<evidence type="ECO:0000259" key="10">
    <source>
        <dbReference type="PROSITE" id="PS50173"/>
    </source>
</evidence>
<dbReference type="Gene3D" id="3.40.1170.60">
    <property type="match status" value="1"/>
</dbReference>
<dbReference type="FunFam" id="3.40.1170.60:FF:000008">
    <property type="entry name" value="DNA polymerase eta subunit"/>
    <property type="match status" value="1"/>
</dbReference>
<feature type="region of interest" description="Disordered" evidence="9">
    <location>
        <begin position="569"/>
        <end position="590"/>
    </location>
</feature>
<dbReference type="HOGENOM" id="CLU_012348_7_1_1"/>
<dbReference type="GO" id="GO:0042276">
    <property type="term" value="P:error-prone translesion synthesis"/>
    <property type="evidence" value="ECO:0007669"/>
    <property type="project" value="TreeGrafter"/>
</dbReference>
<feature type="compositionally biased region" description="Polar residues" evidence="9">
    <location>
        <begin position="740"/>
        <end position="750"/>
    </location>
</feature>
<dbReference type="InterPro" id="IPR001126">
    <property type="entry name" value="UmuC"/>
</dbReference>
<dbReference type="InterPro" id="IPR043128">
    <property type="entry name" value="Rev_trsase/Diguanyl_cyclase"/>
</dbReference>
<dbReference type="GO" id="GO:0005657">
    <property type="term" value="C:replication fork"/>
    <property type="evidence" value="ECO:0007669"/>
    <property type="project" value="TreeGrafter"/>
</dbReference>
<evidence type="ECO:0000256" key="7">
    <source>
        <dbReference type="ARBA" id="ARBA00023204"/>
    </source>
</evidence>
<dbReference type="GO" id="GO:0009314">
    <property type="term" value="P:response to radiation"/>
    <property type="evidence" value="ECO:0007669"/>
    <property type="project" value="TreeGrafter"/>
</dbReference>
<keyword evidence="4" id="KW-0227">DNA damage</keyword>
<dbReference type="GO" id="GO:0035861">
    <property type="term" value="C:site of double-strand break"/>
    <property type="evidence" value="ECO:0007669"/>
    <property type="project" value="TreeGrafter"/>
</dbReference>
<organism evidence="11 12">
    <name type="scientific">Debaryomyces hansenii (strain ATCC 36239 / CBS 767 / BCRC 21394 / JCM 1990 / NBRC 0083 / IGC 2968)</name>
    <name type="common">Yeast</name>
    <name type="synonym">Torulaspora hansenii</name>
    <dbReference type="NCBI Taxonomy" id="284592"/>
    <lineage>
        <taxon>Eukaryota</taxon>
        <taxon>Fungi</taxon>
        <taxon>Dikarya</taxon>
        <taxon>Ascomycota</taxon>
        <taxon>Saccharomycotina</taxon>
        <taxon>Pichiomycetes</taxon>
        <taxon>Debaryomycetaceae</taxon>
        <taxon>Debaryomyces</taxon>
    </lineage>
</organism>
<evidence type="ECO:0000256" key="3">
    <source>
        <dbReference type="ARBA" id="ARBA00022723"/>
    </source>
</evidence>
<dbReference type="OrthoDB" id="5723at2759"/>
<dbReference type="AlphaFoldDB" id="Q6BM10"/>
<dbReference type="Gene3D" id="3.30.70.270">
    <property type="match status" value="1"/>
</dbReference>
<dbReference type="eggNOG" id="KOG2095">
    <property type="taxonomic scope" value="Eukaryota"/>
</dbReference>
<dbReference type="PANTHER" id="PTHR45873">
    <property type="entry name" value="DNA POLYMERASE ETA"/>
    <property type="match status" value="1"/>
</dbReference>
<evidence type="ECO:0000256" key="9">
    <source>
        <dbReference type="SAM" id="MobiDB-lite"/>
    </source>
</evidence>
<evidence type="ECO:0000256" key="2">
    <source>
        <dbReference type="ARBA" id="ARBA00022679"/>
    </source>
</evidence>
<dbReference type="GO" id="GO:0006281">
    <property type="term" value="P:DNA repair"/>
    <property type="evidence" value="ECO:0007669"/>
    <property type="project" value="UniProtKB-KW"/>
</dbReference>
<dbReference type="PIRSF" id="PIRSF036603">
    <property type="entry name" value="DPol_eta"/>
    <property type="match status" value="1"/>
</dbReference>
<dbReference type="EMBL" id="CR382138">
    <property type="protein sequence ID" value="CAG89102.2"/>
    <property type="molecule type" value="Genomic_DNA"/>
</dbReference>
<evidence type="ECO:0000256" key="8">
    <source>
        <dbReference type="ARBA" id="ARBA00023242"/>
    </source>
</evidence>
<feature type="compositionally biased region" description="Basic and acidic residues" evidence="9">
    <location>
        <begin position="752"/>
        <end position="770"/>
    </location>
</feature>
<reference evidence="11 12" key="1">
    <citation type="journal article" date="2004" name="Nature">
        <title>Genome evolution in yeasts.</title>
        <authorList>
            <consortium name="Genolevures"/>
            <person name="Dujon B."/>
            <person name="Sherman D."/>
            <person name="Fischer G."/>
            <person name="Durrens P."/>
            <person name="Casaregola S."/>
            <person name="Lafontaine I."/>
            <person name="de Montigny J."/>
            <person name="Marck C."/>
            <person name="Neuveglise C."/>
            <person name="Talla E."/>
            <person name="Goffard N."/>
            <person name="Frangeul L."/>
            <person name="Aigle M."/>
            <person name="Anthouard V."/>
            <person name="Babour A."/>
            <person name="Barbe V."/>
            <person name="Barnay S."/>
            <person name="Blanchin S."/>
            <person name="Beckerich J.M."/>
            <person name="Beyne E."/>
            <person name="Bleykasten C."/>
            <person name="Boisrame A."/>
            <person name="Boyer J."/>
            <person name="Cattolico L."/>
            <person name="Confanioleri F."/>
            <person name="de Daruvar A."/>
            <person name="Despons L."/>
            <person name="Fabre E."/>
            <person name="Fairhead C."/>
            <person name="Ferry-Dumazet H."/>
            <person name="Groppi A."/>
            <person name="Hantraye F."/>
            <person name="Hennequin C."/>
            <person name="Jauniaux N."/>
            <person name="Joyet P."/>
            <person name="Kachouri R."/>
            <person name="Kerrest A."/>
            <person name="Koszul R."/>
            <person name="Lemaire M."/>
            <person name="Lesur I."/>
            <person name="Ma L."/>
            <person name="Muller H."/>
            <person name="Nicaud J.M."/>
            <person name="Nikolski M."/>
            <person name="Oztas S."/>
            <person name="Ozier-Kalogeropoulos O."/>
            <person name="Pellenz S."/>
            <person name="Potier S."/>
            <person name="Richard G.F."/>
            <person name="Straub M.L."/>
            <person name="Suleau A."/>
            <person name="Swennene D."/>
            <person name="Tekaia F."/>
            <person name="Wesolowski-Louvel M."/>
            <person name="Westhof E."/>
            <person name="Wirth B."/>
            <person name="Zeniou-Meyer M."/>
            <person name="Zivanovic I."/>
            <person name="Bolotin-Fukuhara M."/>
            <person name="Thierry A."/>
            <person name="Bouchier C."/>
            <person name="Caudron B."/>
            <person name="Scarpelli C."/>
            <person name="Gaillardin C."/>
            <person name="Weissenbach J."/>
            <person name="Wincker P."/>
            <person name="Souciet J.L."/>
        </authorList>
    </citation>
    <scope>NUCLEOTIDE SEQUENCE [LARGE SCALE GENOMIC DNA]</scope>
    <source>
        <strain evidence="12">ATCC 36239 / CBS 767 / BCRC 21394 / JCM 1990 / NBRC 0083 / IGC 2968</strain>
    </source>
</reference>
<dbReference type="GO" id="GO:0070987">
    <property type="term" value="P:error-free translesion synthesis"/>
    <property type="evidence" value="ECO:0007669"/>
    <property type="project" value="UniProtKB-ARBA"/>
</dbReference>
<dbReference type="PANTHER" id="PTHR45873:SF1">
    <property type="entry name" value="DNA POLYMERASE ETA"/>
    <property type="match status" value="1"/>
</dbReference>
<dbReference type="Proteomes" id="UP000000599">
    <property type="component" value="Chromosome F"/>
</dbReference>
<gene>
    <name evidence="11" type="ordered locus">DEHA2F09196g</name>
</gene>
<feature type="region of interest" description="Disordered" evidence="9">
    <location>
        <begin position="608"/>
        <end position="635"/>
    </location>
</feature>
<keyword evidence="2" id="KW-0808">Transferase</keyword>
<feature type="region of interest" description="Disordered" evidence="9">
    <location>
        <begin position="736"/>
        <end position="770"/>
    </location>
</feature>
<dbReference type="RefSeq" id="XP_460761.2">
    <property type="nucleotide sequence ID" value="XM_460761.1"/>
</dbReference>
<dbReference type="SUPFAM" id="SSF56672">
    <property type="entry name" value="DNA/RNA polymerases"/>
    <property type="match status" value="1"/>
</dbReference>
<dbReference type="PROSITE" id="PS50173">
    <property type="entry name" value="UMUC"/>
    <property type="match status" value="1"/>
</dbReference>
<keyword evidence="3" id="KW-0479">Metal-binding</keyword>
<dbReference type="Gene3D" id="3.30.1490.100">
    <property type="entry name" value="DNA polymerase, Y-family, little finger domain"/>
    <property type="match status" value="1"/>
</dbReference>
<evidence type="ECO:0000313" key="12">
    <source>
        <dbReference type="Proteomes" id="UP000000599"/>
    </source>
</evidence>
<feature type="domain" description="UmuC" evidence="10">
    <location>
        <begin position="45"/>
        <end position="314"/>
    </location>
</feature>
<proteinExistence type="predicted"/>
<dbReference type="GO" id="GO:0003887">
    <property type="term" value="F:DNA-directed DNA polymerase activity"/>
    <property type="evidence" value="ECO:0007669"/>
    <property type="project" value="TreeGrafter"/>
</dbReference>
<keyword evidence="12" id="KW-1185">Reference proteome</keyword>
<dbReference type="STRING" id="284592.Q6BM10"/>
<accession>Q6BM10</accession>
<name>Q6BM10_DEBHA</name>
<evidence type="ECO:0000256" key="5">
    <source>
        <dbReference type="ARBA" id="ARBA00022771"/>
    </source>
</evidence>
<feature type="compositionally biased region" description="Basic and acidic residues" evidence="9">
    <location>
        <begin position="624"/>
        <end position="635"/>
    </location>
</feature>
<dbReference type="GO" id="GO:0008270">
    <property type="term" value="F:zinc ion binding"/>
    <property type="evidence" value="ECO:0007669"/>
    <property type="project" value="UniProtKB-KW"/>
</dbReference>
<dbReference type="FunCoup" id="Q6BM10">
    <property type="interactions" value="630"/>
</dbReference>
<dbReference type="GeneID" id="2903778"/>
<protein>
    <submittedName>
        <fullName evidence="11">DEHA2F09196p</fullName>
    </submittedName>
</protein>
<dbReference type="Pfam" id="PF00817">
    <property type="entry name" value="IMS"/>
    <property type="match status" value="1"/>
</dbReference>
<dbReference type="InterPro" id="IPR043502">
    <property type="entry name" value="DNA/RNA_pol_sf"/>
</dbReference>
<keyword evidence="6" id="KW-0862">Zinc</keyword>
<dbReference type="GO" id="GO:0007064">
    <property type="term" value="P:mitotic sister chromatid cohesion"/>
    <property type="evidence" value="ECO:0007669"/>
    <property type="project" value="UniProtKB-ARBA"/>
</dbReference>
<dbReference type="OMA" id="VCAQWQS"/>
<evidence type="ECO:0000313" key="11">
    <source>
        <dbReference type="EMBL" id="CAG89102.2"/>
    </source>
</evidence>
<dbReference type="InterPro" id="IPR052230">
    <property type="entry name" value="DNA_polymerase_eta"/>
</dbReference>
<dbReference type="KEGG" id="dha:DEHA2F09196g"/>
<dbReference type="SUPFAM" id="SSF100879">
    <property type="entry name" value="Lesion bypass DNA polymerase (Y-family), little finger domain"/>
    <property type="match status" value="1"/>
</dbReference>
<dbReference type="VEuPathDB" id="FungiDB:DEHA2F09196g"/>
<keyword evidence="8" id="KW-0539">Nucleus</keyword>
<evidence type="ECO:0000256" key="4">
    <source>
        <dbReference type="ARBA" id="ARBA00022763"/>
    </source>
</evidence>
<keyword evidence="7" id="KW-0234">DNA repair</keyword>
<dbReference type="InParanoid" id="Q6BM10"/>
<feature type="compositionally biased region" description="Polar residues" evidence="9">
    <location>
        <begin position="608"/>
        <end position="622"/>
    </location>
</feature>
<sequence length="770" mass="88144">MSVKRDEFENKSLTTFPNHASTFTYKDLKLLENPIVAYQSPLAVVAHVDLNAFFAQVEQVRLNLTADDPVVCAQWQSLIAVSYAARKFGIGRMDTIQSARQKCPNIIIAHAAVFKKGDSYWSYIRGLPDRSVHKVSLDPYRRESRKIMNIFREYCDLVEKASVDECFLDFGRMIYYTLLQLFPDLGDEVENINSNLPSIPSTLPDSLYWVGEIIKSEDEVPRNSDNDQDLKANDPRIRDWDDVCMLIGSQLLYEVRQQVFEELGYTTSGGLGKNKIIAKIAGGFLKPDNQTIIRTCSMNNFLKNFQLIDFNGMGGKTGDVIMQRLEVPPDVNSISFIRNNFSLEDIQKEFANDPPLAQKTYQMVRGNYRQELSLRTEIKSMMSRKNFLSKNPVNNIHDAYDWIKVFAGDLYGRLIELDDESLNLSMSQESRRGKGYIRRPKTISIQISSTSYVKHSKQMQLTIVRSLEKLKENMEVTGLRLLMDILDNSTNVHKLNNGISLKELDKKIDKDYSKINIIPLANMSLVISNFVKNTDSSLIDSYTDNKSDISTQENIRRMFDEVNQETRIKREKLEDVTPKPEASKSKSRSISKEEVEYVNKLFTDFNSEQTLASNTRNPSKSTRGPRDLKTNNSQEDKKYIRSLFDKFESDSNVMNVPSKSQPERKEEKKYNILKDLKAKSSSHSVKSSKAVANDQTFFDDLVSNNYCSHCNLEVKDVFEHRDFHVALELSSKINGREITPETTNKRSGSPYSEREPKSSKVDKGQSKLPF</sequence>
<evidence type="ECO:0000256" key="1">
    <source>
        <dbReference type="ARBA" id="ARBA00004123"/>
    </source>
</evidence>
<comment type="subcellular location">
    <subcellularLocation>
        <location evidence="1">Nucleus</location>
    </subcellularLocation>
</comment>
<dbReference type="GO" id="GO:0003684">
    <property type="term" value="F:damaged DNA binding"/>
    <property type="evidence" value="ECO:0007669"/>
    <property type="project" value="InterPro"/>
</dbReference>
<keyword evidence="5" id="KW-0863">Zinc-finger</keyword>
<dbReference type="InterPro" id="IPR036775">
    <property type="entry name" value="DNA_pol_Y-fam_lit_finger_sf"/>
</dbReference>
<evidence type="ECO:0000256" key="6">
    <source>
        <dbReference type="ARBA" id="ARBA00022833"/>
    </source>
</evidence>